<evidence type="ECO:0000313" key="2">
    <source>
        <dbReference type="EMBL" id="KAK4012556.1"/>
    </source>
</evidence>
<evidence type="ECO:0000313" key="3">
    <source>
        <dbReference type="Proteomes" id="UP001234178"/>
    </source>
</evidence>
<comment type="caution">
    <text evidence="2">The sequence shown here is derived from an EMBL/GenBank/DDBJ whole genome shotgun (WGS) entry which is preliminary data.</text>
</comment>
<feature type="compositionally biased region" description="Low complexity" evidence="1">
    <location>
        <begin position="367"/>
        <end position="382"/>
    </location>
</feature>
<protein>
    <submittedName>
        <fullName evidence="2">Uncharacterized protein</fullName>
    </submittedName>
</protein>
<name>A0ABQ9ZI19_9CRUS</name>
<accession>A0ABQ9ZI19</accession>
<feature type="region of interest" description="Disordered" evidence="1">
    <location>
        <begin position="359"/>
        <end position="382"/>
    </location>
</feature>
<evidence type="ECO:0000256" key="1">
    <source>
        <dbReference type="SAM" id="MobiDB-lite"/>
    </source>
</evidence>
<keyword evidence="3" id="KW-1185">Reference proteome</keyword>
<dbReference type="EMBL" id="JAOYFB010000004">
    <property type="protein sequence ID" value="KAK4012556.1"/>
    <property type="molecule type" value="Genomic_DNA"/>
</dbReference>
<proteinExistence type="predicted"/>
<gene>
    <name evidence="2" type="ORF">OUZ56_024798</name>
</gene>
<organism evidence="2 3">
    <name type="scientific">Daphnia magna</name>
    <dbReference type="NCBI Taxonomy" id="35525"/>
    <lineage>
        <taxon>Eukaryota</taxon>
        <taxon>Metazoa</taxon>
        <taxon>Ecdysozoa</taxon>
        <taxon>Arthropoda</taxon>
        <taxon>Crustacea</taxon>
        <taxon>Branchiopoda</taxon>
        <taxon>Diplostraca</taxon>
        <taxon>Cladocera</taxon>
        <taxon>Anomopoda</taxon>
        <taxon>Daphniidae</taxon>
        <taxon>Daphnia</taxon>
    </lineage>
</organism>
<sequence length="534" mass="57585">MQNGPLSHASVMADILASIHEHYAEDNSRQLLTSNVLIHHGDAPNIDFVAKIGGWVKNFGAVSGFGALSVLAVRFCGIGSLLLKAFPLLSKILQMTCFKKPPLAITAADLPMSIDVQPIAVTNPSQSTASASAAVPPRRTRPRQPRPPHTTQEGEAFLPLPPPVLSCSSVAFPCYSHSEAESDCCGAQQLRRGGDVNICQRVVTNQQKSPGCSIASLFIFTIMSRLTKVRNSTAFVVCLFLIQLFVCNAGPTRSSSSIADKLRTLANIRRTTRNDPYALQAYYRPNDANELNHAADSNELFIPTTEEFLAVEPEMNTESTGIHDAVHSFVSPAEGPHLSHSVTTEYPSFADFHDTVHSISNDRESAPENPSESLSPPLLTTAPSDSVHLPLTYPSVNDTAQLPLAAYIGIGSLPLMPIEAIPFVTSESPDNAVVPDHLPVASPEQVNNVGVVALDWIQNENTTPPSYTGSPFSVNHPTDDITGTSYIVSTVPTKTSSSSHLPFRSSPQPRELGFPPVSNTHDNFNVQVNWAVFR</sequence>
<dbReference type="Proteomes" id="UP001234178">
    <property type="component" value="Unassembled WGS sequence"/>
</dbReference>
<feature type="compositionally biased region" description="Low complexity" evidence="1">
    <location>
        <begin position="124"/>
        <end position="137"/>
    </location>
</feature>
<feature type="region of interest" description="Disordered" evidence="1">
    <location>
        <begin position="123"/>
        <end position="155"/>
    </location>
</feature>
<reference evidence="2 3" key="1">
    <citation type="journal article" date="2023" name="Nucleic Acids Res.">
        <title>The hologenome of Daphnia magna reveals possible DNA methylation and microbiome-mediated evolution of the host genome.</title>
        <authorList>
            <person name="Chaturvedi A."/>
            <person name="Li X."/>
            <person name="Dhandapani V."/>
            <person name="Marshall H."/>
            <person name="Kissane S."/>
            <person name="Cuenca-Cambronero M."/>
            <person name="Asole G."/>
            <person name="Calvet F."/>
            <person name="Ruiz-Romero M."/>
            <person name="Marangio P."/>
            <person name="Guigo R."/>
            <person name="Rago D."/>
            <person name="Mirbahai L."/>
            <person name="Eastwood N."/>
            <person name="Colbourne J.K."/>
            <person name="Zhou J."/>
            <person name="Mallon E."/>
            <person name="Orsini L."/>
        </authorList>
    </citation>
    <scope>NUCLEOTIDE SEQUENCE [LARGE SCALE GENOMIC DNA]</scope>
    <source>
        <strain evidence="2">LRV0_1</strain>
    </source>
</reference>